<organism evidence="4 5">
    <name type="scientific">Aspergillus mulundensis</name>
    <dbReference type="NCBI Taxonomy" id="1810919"/>
    <lineage>
        <taxon>Eukaryota</taxon>
        <taxon>Fungi</taxon>
        <taxon>Dikarya</taxon>
        <taxon>Ascomycota</taxon>
        <taxon>Pezizomycotina</taxon>
        <taxon>Eurotiomycetes</taxon>
        <taxon>Eurotiomycetidae</taxon>
        <taxon>Eurotiales</taxon>
        <taxon>Aspergillaceae</taxon>
        <taxon>Aspergillus</taxon>
        <taxon>Aspergillus subgen. Nidulantes</taxon>
    </lineage>
</organism>
<dbReference type="GO" id="GO:0003700">
    <property type="term" value="F:DNA-binding transcription factor activity"/>
    <property type="evidence" value="ECO:0007669"/>
    <property type="project" value="InterPro"/>
</dbReference>
<gene>
    <name evidence="4" type="ORF">DSM5745_08430</name>
</gene>
<dbReference type="CDD" id="cd12148">
    <property type="entry name" value="fungal_TF_MHR"/>
    <property type="match status" value="1"/>
</dbReference>
<dbReference type="AlphaFoldDB" id="A0A3D8RA39"/>
<dbReference type="SMART" id="SM00906">
    <property type="entry name" value="Fungal_trans"/>
    <property type="match status" value="1"/>
</dbReference>
<name>A0A3D8RA39_9EURO</name>
<feature type="region of interest" description="Disordered" evidence="2">
    <location>
        <begin position="91"/>
        <end position="119"/>
    </location>
</feature>
<comment type="caution">
    <text evidence="4">The sequence shown here is derived from an EMBL/GenBank/DDBJ whole genome shotgun (WGS) entry which is preliminary data.</text>
</comment>
<evidence type="ECO:0000313" key="5">
    <source>
        <dbReference type="Proteomes" id="UP000256690"/>
    </source>
</evidence>
<keyword evidence="5" id="KW-1185">Reference proteome</keyword>
<evidence type="ECO:0000256" key="1">
    <source>
        <dbReference type="ARBA" id="ARBA00023242"/>
    </source>
</evidence>
<protein>
    <recommendedName>
        <fullName evidence="3">Xylanolytic transcriptional activator regulatory domain-containing protein</fullName>
    </recommendedName>
</protein>
<evidence type="ECO:0000259" key="3">
    <source>
        <dbReference type="SMART" id="SM00906"/>
    </source>
</evidence>
<evidence type="ECO:0000313" key="4">
    <source>
        <dbReference type="EMBL" id="RDW70919.1"/>
    </source>
</evidence>
<dbReference type="OrthoDB" id="103819at2759"/>
<dbReference type="GO" id="GO:0003677">
    <property type="term" value="F:DNA binding"/>
    <property type="evidence" value="ECO:0007669"/>
    <property type="project" value="InterPro"/>
</dbReference>
<dbReference type="RefSeq" id="XP_026601450.1">
    <property type="nucleotide sequence ID" value="XM_026750446.1"/>
</dbReference>
<dbReference type="InterPro" id="IPR050987">
    <property type="entry name" value="AtrR-like"/>
</dbReference>
<dbReference type="GO" id="GO:0008270">
    <property type="term" value="F:zinc ion binding"/>
    <property type="evidence" value="ECO:0007669"/>
    <property type="project" value="InterPro"/>
</dbReference>
<feature type="compositionally biased region" description="Polar residues" evidence="2">
    <location>
        <begin position="91"/>
        <end position="108"/>
    </location>
</feature>
<dbReference type="PANTHER" id="PTHR46910:SF5">
    <property type="entry name" value="ZN(II)2CYS6 TRANSCRIPTION FACTOR (EUROFUNG)"/>
    <property type="match status" value="1"/>
</dbReference>
<dbReference type="EMBL" id="PVWQ01000010">
    <property type="protein sequence ID" value="RDW70919.1"/>
    <property type="molecule type" value="Genomic_DNA"/>
</dbReference>
<dbReference type="STRING" id="1810919.A0A3D8RA39"/>
<dbReference type="GO" id="GO:0006351">
    <property type="term" value="P:DNA-templated transcription"/>
    <property type="evidence" value="ECO:0007669"/>
    <property type="project" value="InterPro"/>
</dbReference>
<dbReference type="Proteomes" id="UP000256690">
    <property type="component" value="Unassembled WGS sequence"/>
</dbReference>
<evidence type="ECO:0000256" key="2">
    <source>
        <dbReference type="SAM" id="MobiDB-lite"/>
    </source>
</evidence>
<dbReference type="GeneID" id="38118800"/>
<dbReference type="InterPro" id="IPR007219">
    <property type="entry name" value="XnlR_reg_dom"/>
</dbReference>
<feature type="domain" description="Xylanolytic transcriptional activator regulatory" evidence="3">
    <location>
        <begin position="348"/>
        <end position="421"/>
    </location>
</feature>
<proteinExistence type="predicted"/>
<dbReference type="PANTHER" id="PTHR46910">
    <property type="entry name" value="TRANSCRIPTION FACTOR PDR1"/>
    <property type="match status" value="1"/>
</dbReference>
<keyword evidence="1" id="KW-0539">Nucleus</keyword>
<sequence>MNTGIQKFADLNLNSANHAATANETDSLRQILAMFKLSPGWRDLYNTQARLTTKASTRFDILAISKIDLIERRLDRLGDLVESLAVQASASSQTRSVEHSNGQQSNTGIAPDHGRDSSVSMHQNYTLAATSDATDKASVIKTQSSSSLSAHSSFAVRFLHDVVDSKPERDASGEVACLLSTISQMVDAFNAQSLSPSSLFPYAREKQSSNGAECAMPPIEVAVKILQKAQATDHIDLQILTECFVLFLGPQTLSELCLKVYFSQGYSDAEFIILNAVLYLFGAWLRAMQKQPVTSIDDEDGLLVSTCRANLETALSRLTLYMQPSHEMVFALVLGVIYAIDNAKGTLASILVVAASQAARSLGYHTRSVGADALTGQPNNKGLLFWTVYYLEKTLSLRNGQSSTISDRSVTVPMPSAQVDTSPNSYLTAYSGQMVSVARLAGRIYEELYCPGSLALPVDTRARRATALAQELRELSAAFRSTMESWLQSAPVDQVQTNKSTAMSDEVLRLSMLTLIYRATPAPAGSLSTFNEECLSTARAALEHHQSFILEFGASDTVLLSGHITWSILFVPFVPFIVLFCHAIETGAVEDLNQMRAFVTSIESACPNSPAIAKHHRLFQVFYTVAQRYRDLMVIPEPAGLQGEQQRLRMEVDAQLSAFGLQTQLASAPYPAQSGNRGPPLPDLDIRLQESSSSLQGADVPDGFNLGDWFSFSQNIVGLLDRDELPF</sequence>
<dbReference type="Pfam" id="PF04082">
    <property type="entry name" value="Fungal_trans"/>
    <property type="match status" value="1"/>
</dbReference>
<reference evidence="4 5" key="1">
    <citation type="journal article" date="2018" name="IMA Fungus">
        <title>IMA Genome-F 9: Draft genome sequence of Annulohypoxylon stygium, Aspergillus mulundensis, Berkeleyomyces basicola (syn. Thielaviopsis basicola), Ceratocystis smalleyi, two Cercospora beticola strains, Coleophoma cylindrospora, Fusarium fracticaudum, Phialophora cf. hyalina, and Morchella septimelata.</title>
        <authorList>
            <person name="Wingfield B.D."/>
            <person name="Bills G.F."/>
            <person name="Dong Y."/>
            <person name="Huang W."/>
            <person name="Nel W.J."/>
            <person name="Swalarsk-Parry B.S."/>
            <person name="Vaghefi N."/>
            <person name="Wilken P.M."/>
            <person name="An Z."/>
            <person name="de Beer Z.W."/>
            <person name="De Vos L."/>
            <person name="Chen L."/>
            <person name="Duong T.A."/>
            <person name="Gao Y."/>
            <person name="Hammerbacher A."/>
            <person name="Kikkert J.R."/>
            <person name="Li Y."/>
            <person name="Li H."/>
            <person name="Li K."/>
            <person name="Li Q."/>
            <person name="Liu X."/>
            <person name="Ma X."/>
            <person name="Naidoo K."/>
            <person name="Pethybridge S.J."/>
            <person name="Sun J."/>
            <person name="Steenkamp E.T."/>
            <person name="van der Nest M.A."/>
            <person name="van Wyk S."/>
            <person name="Wingfield M.J."/>
            <person name="Xiong C."/>
            <person name="Yue Q."/>
            <person name="Zhang X."/>
        </authorList>
    </citation>
    <scope>NUCLEOTIDE SEQUENCE [LARGE SCALE GENOMIC DNA]</scope>
    <source>
        <strain evidence="4 5">DSM 5745</strain>
    </source>
</reference>
<accession>A0A3D8RA39</accession>